<gene>
    <name evidence="8" type="ORF">ECPE_LOCUS7541</name>
</gene>
<proteinExistence type="predicted"/>
<comment type="catalytic activity">
    <reaction evidence="5">
        <text>guanosine(9) in tRNA + S-adenosyl-L-methionine = N(1)-methylguanosine(9) in tRNA + S-adenosyl-L-homocysteine + H(+)</text>
        <dbReference type="Rhea" id="RHEA:43156"/>
        <dbReference type="Rhea" id="RHEA-COMP:10367"/>
        <dbReference type="Rhea" id="RHEA-COMP:10368"/>
        <dbReference type="ChEBI" id="CHEBI:15378"/>
        <dbReference type="ChEBI" id="CHEBI:57856"/>
        <dbReference type="ChEBI" id="CHEBI:59789"/>
        <dbReference type="ChEBI" id="CHEBI:73542"/>
        <dbReference type="ChEBI" id="CHEBI:74269"/>
        <dbReference type="EC" id="2.1.1.221"/>
    </reaction>
</comment>
<dbReference type="OrthoDB" id="278300at2759"/>
<protein>
    <recommendedName>
        <fullName evidence="1">tRNA (guanine(9)-N(1))-methyltransferase</fullName>
        <ecNumber evidence="1">2.1.1.221</ecNumber>
    </recommendedName>
</protein>
<dbReference type="Proteomes" id="UP000272942">
    <property type="component" value="Unassembled WGS sequence"/>
</dbReference>
<dbReference type="GO" id="GO:0000049">
    <property type="term" value="F:tRNA binding"/>
    <property type="evidence" value="ECO:0007669"/>
    <property type="project" value="TreeGrafter"/>
</dbReference>
<dbReference type="GO" id="GO:0005634">
    <property type="term" value="C:nucleus"/>
    <property type="evidence" value="ECO:0007669"/>
    <property type="project" value="TreeGrafter"/>
</dbReference>
<organism evidence="10">
    <name type="scientific">Echinostoma caproni</name>
    <dbReference type="NCBI Taxonomy" id="27848"/>
    <lineage>
        <taxon>Eukaryota</taxon>
        <taxon>Metazoa</taxon>
        <taxon>Spiralia</taxon>
        <taxon>Lophotrochozoa</taxon>
        <taxon>Platyhelminthes</taxon>
        <taxon>Trematoda</taxon>
        <taxon>Digenea</taxon>
        <taxon>Plagiorchiida</taxon>
        <taxon>Echinostomata</taxon>
        <taxon>Echinostomatoidea</taxon>
        <taxon>Echinostomatidae</taxon>
        <taxon>Echinostoma</taxon>
    </lineage>
</organism>
<feature type="domain" description="SAM-dependent MTase TRM10-type" evidence="7">
    <location>
        <begin position="125"/>
        <end position="325"/>
    </location>
</feature>
<dbReference type="InterPro" id="IPR007356">
    <property type="entry name" value="tRNA_m1G_MeTrfase_euk"/>
</dbReference>
<reference evidence="8 9" key="2">
    <citation type="submission" date="2018-11" db="EMBL/GenBank/DDBJ databases">
        <authorList>
            <consortium name="Pathogen Informatics"/>
        </authorList>
    </citation>
    <scope>NUCLEOTIDE SEQUENCE [LARGE SCALE GENOMIC DNA]</scope>
    <source>
        <strain evidence="8 9">Egypt</strain>
    </source>
</reference>
<dbReference type="GO" id="GO:0052905">
    <property type="term" value="F:tRNA (guanosine(9)-N1)-methyltransferase activity"/>
    <property type="evidence" value="ECO:0007669"/>
    <property type="project" value="UniProtKB-EC"/>
</dbReference>
<dbReference type="PROSITE" id="PS50878">
    <property type="entry name" value="RT_POL"/>
    <property type="match status" value="1"/>
</dbReference>
<dbReference type="PANTHER" id="PTHR13563">
    <property type="entry name" value="TRNA (GUANINE-9-) METHYLTRANSFERASE"/>
    <property type="match status" value="1"/>
</dbReference>
<dbReference type="AlphaFoldDB" id="A0A183AKQ6"/>
<dbReference type="InterPro" id="IPR028564">
    <property type="entry name" value="MT_TRM10-typ"/>
</dbReference>
<evidence type="ECO:0000256" key="4">
    <source>
        <dbReference type="ARBA" id="ARBA00022691"/>
    </source>
</evidence>
<keyword evidence="4" id="KW-0949">S-adenosyl-L-methionine</keyword>
<evidence type="ECO:0000259" key="6">
    <source>
        <dbReference type="PROSITE" id="PS50878"/>
    </source>
</evidence>
<dbReference type="InterPro" id="IPR038459">
    <property type="entry name" value="MT_TRM10-typ_sf"/>
</dbReference>
<dbReference type="PROSITE" id="PS51675">
    <property type="entry name" value="SAM_MT_TRM10"/>
    <property type="match status" value="1"/>
</dbReference>
<dbReference type="WBParaSite" id="ECPE_0000755701-mRNA-1">
    <property type="protein sequence ID" value="ECPE_0000755701-mRNA-1"/>
    <property type="gene ID" value="ECPE_0000755701"/>
</dbReference>
<sequence>MYIQNLPIPTNFIAYKYADDIVIGCPAPISDSFRPLQDSLNELHDWSVNRSLELNVSKCIKVPFSLKTGPRYFSFGGNLPDLRINNQSIPKSTSVKYLGVTLTHNLSWPAHVINVFTNVRKFSFYAYRLTKLAVPPNLIIKFVIACILPHWLYCSPIFIPGLKEKDFSLFSRSLKLLSRYSGVDKTVLVDFFISTHLDACDTFIDRIMHDQGHCLHQDIAKALTLFNPSSIVYLCNSTAQFSVDDVYVIGGFVDHNHHIGHCYEKAVSRAHRTARLPIAESGMVINGRHVLSTVQVFQALAPVLSGSMTWAESLNTAVPPRKTIRALYSLSETSHPQTSTNSSGSLIWSVV</sequence>
<evidence type="ECO:0000256" key="1">
    <source>
        <dbReference type="ARBA" id="ARBA00012797"/>
    </source>
</evidence>
<dbReference type="EC" id="2.1.1.221" evidence="1"/>
<keyword evidence="9" id="KW-1185">Reference proteome</keyword>
<evidence type="ECO:0000259" key="7">
    <source>
        <dbReference type="PROSITE" id="PS51675"/>
    </source>
</evidence>
<evidence type="ECO:0000313" key="10">
    <source>
        <dbReference type="WBParaSite" id="ECPE_0000755701-mRNA-1"/>
    </source>
</evidence>
<dbReference type="InterPro" id="IPR000477">
    <property type="entry name" value="RT_dom"/>
</dbReference>
<feature type="domain" description="Reverse transcriptase" evidence="6">
    <location>
        <begin position="1"/>
        <end position="102"/>
    </location>
</feature>
<reference evidence="10" key="1">
    <citation type="submission" date="2016-06" db="UniProtKB">
        <authorList>
            <consortium name="WormBaseParasite"/>
        </authorList>
    </citation>
    <scope>IDENTIFICATION</scope>
</reference>
<dbReference type="Gene3D" id="3.40.1280.30">
    <property type="match status" value="1"/>
</dbReference>
<dbReference type="PANTHER" id="PTHR13563:SF13">
    <property type="entry name" value="TRNA METHYLTRANSFERASE 10 HOMOLOG A"/>
    <property type="match status" value="1"/>
</dbReference>
<evidence type="ECO:0000256" key="3">
    <source>
        <dbReference type="ARBA" id="ARBA00022679"/>
    </source>
</evidence>
<keyword evidence="2" id="KW-0489">Methyltransferase</keyword>
<evidence type="ECO:0000313" key="8">
    <source>
        <dbReference type="EMBL" id="VDP81396.1"/>
    </source>
</evidence>
<evidence type="ECO:0000256" key="2">
    <source>
        <dbReference type="ARBA" id="ARBA00022603"/>
    </source>
</evidence>
<evidence type="ECO:0000256" key="5">
    <source>
        <dbReference type="ARBA" id="ARBA00048434"/>
    </source>
</evidence>
<accession>A0A183AKQ6</accession>
<evidence type="ECO:0000313" key="9">
    <source>
        <dbReference type="Proteomes" id="UP000272942"/>
    </source>
</evidence>
<dbReference type="GO" id="GO:0002939">
    <property type="term" value="P:tRNA N1-guanine methylation"/>
    <property type="evidence" value="ECO:0007669"/>
    <property type="project" value="TreeGrafter"/>
</dbReference>
<keyword evidence="3" id="KW-0808">Transferase</keyword>
<name>A0A183AKQ6_9TREM</name>
<dbReference type="EMBL" id="UZAN01044756">
    <property type="protein sequence ID" value="VDP81396.1"/>
    <property type="molecule type" value="Genomic_DNA"/>
</dbReference>